<feature type="chain" id="PRO_5028826982" evidence="2">
    <location>
        <begin position="29"/>
        <end position="197"/>
    </location>
</feature>
<keyword evidence="4" id="KW-1185">Reference proteome</keyword>
<dbReference type="GO" id="GO:0032259">
    <property type="term" value="P:methylation"/>
    <property type="evidence" value="ECO:0007669"/>
    <property type="project" value="UniProtKB-KW"/>
</dbReference>
<feature type="signal peptide" evidence="2">
    <location>
        <begin position="1"/>
        <end position="28"/>
    </location>
</feature>
<feature type="region of interest" description="Disordered" evidence="1">
    <location>
        <begin position="174"/>
        <end position="197"/>
    </location>
</feature>
<evidence type="ECO:0000256" key="1">
    <source>
        <dbReference type="SAM" id="MobiDB-lite"/>
    </source>
</evidence>
<keyword evidence="3" id="KW-0808">Transferase</keyword>
<dbReference type="AlphaFoldDB" id="A0A7G9S3U4"/>
<dbReference type="KEGG" id="ldn:H9L06_09750"/>
<dbReference type="EMBL" id="CP060716">
    <property type="protein sequence ID" value="QNN62519.1"/>
    <property type="molecule type" value="Genomic_DNA"/>
</dbReference>
<reference evidence="3 4" key="1">
    <citation type="submission" date="2020-08" db="EMBL/GenBank/DDBJ databases">
        <title>Genome sequence of Leucobacter denitrificans KACC 14055T.</title>
        <authorList>
            <person name="Hyun D.-W."/>
            <person name="Bae J.-W."/>
        </authorList>
    </citation>
    <scope>NUCLEOTIDE SEQUENCE [LARGE SCALE GENOMIC DNA]</scope>
    <source>
        <strain evidence="3 4">KACC 14055</strain>
    </source>
</reference>
<dbReference type="RefSeq" id="WP_187554989.1">
    <property type="nucleotide sequence ID" value="NZ_CP060716.1"/>
</dbReference>
<protein>
    <submittedName>
        <fullName evidence="3">DNA modification methylase</fullName>
    </submittedName>
</protein>
<organism evidence="3 4">
    <name type="scientific">Leucobacter denitrificans</name>
    <dbReference type="NCBI Taxonomy" id="683042"/>
    <lineage>
        <taxon>Bacteria</taxon>
        <taxon>Bacillati</taxon>
        <taxon>Actinomycetota</taxon>
        <taxon>Actinomycetes</taxon>
        <taxon>Micrococcales</taxon>
        <taxon>Microbacteriaceae</taxon>
        <taxon>Leucobacter</taxon>
    </lineage>
</organism>
<proteinExistence type="predicted"/>
<evidence type="ECO:0000313" key="3">
    <source>
        <dbReference type="EMBL" id="QNN62519.1"/>
    </source>
</evidence>
<dbReference type="GO" id="GO:0008168">
    <property type="term" value="F:methyltransferase activity"/>
    <property type="evidence" value="ECO:0007669"/>
    <property type="project" value="UniProtKB-KW"/>
</dbReference>
<gene>
    <name evidence="3" type="ORF">H9L06_09750</name>
</gene>
<evidence type="ECO:0000313" key="4">
    <source>
        <dbReference type="Proteomes" id="UP000515934"/>
    </source>
</evidence>
<evidence type="ECO:0000256" key="2">
    <source>
        <dbReference type="SAM" id="SignalP"/>
    </source>
</evidence>
<accession>A0A7G9S3U4</accession>
<dbReference type="Proteomes" id="UP000515934">
    <property type="component" value="Chromosome"/>
</dbReference>
<keyword evidence="2" id="KW-0732">Signal</keyword>
<keyword evidence="3" id="KW-0489">Methyltransferase</keyword>
<sequence>MKNRIAASIALAAGLALGASGCSLIAHNGTNVQYAPSDGVEISAEGVALRNIILVADQSGENFNVVFTAVNNTEAPASVSITFETDSESSLVEFVAPVGTTSFGNLEEGQEVLVATLSNLQAGQTVEAFFTINGEGDLHEYVPVLDGTLVEYQQYVLDQSMFEVEAVEDVELETEADAEAEAGAEAEADAEATTETE</sequence>
<name>A0A7G9S3U4_9MICO</name>
<dbReference type="PROSITE" id="PS51257">
    <property type="entry name" value="PROKAR_LIPOPROTEIN"/>
    <property type="match status" value="1"/>
</dbReference>